<dbReference type="OrthoDB" id="6119186at2"/>
<dbReference type="AlphaFoldDB" id="A0A177ZQR5"/>
<organism evidence="2 3">
    <name type="scientific">Lederbergia galactosidilytica</name>
    <dbReference type="NCBI Taxonomy" id="217031"/>
    <lineage>
        <taxon>Bacteria</taxon>
        <taxon>Bacillati</taxon>
        <taxon>Bacillota</taxon>
        <taxon>Bacilli</taxon>
        <taxon>Bacillales</taxon>
        <taxon>Bacillaceae</taxon>
        <taxon>Lederbergia</taxon>
    </lineage>
</organism>
<keyword evidence="3" id="KW-1185">Reference proteome</keyword>
<accession>A0A177ZQR5</accession>
<comment type="caution">
    <text evidence="2">The sequence shown here is derived from an EMBL/GenBank/DDBJ whole genome shotgun (WGS) entry which is preliminary data.</text>
</comment>
<gene>
    <name evidence="2" type="ORF">ABB05_12955</name>
</gene>
<protein>
    <submittedName>
        <fullName evidence="2">Uncharacterized protein</fullName>
    </submittedName>
</protein>
<reference evidence="2 3" key="1">
    <citation type="submission" date="2015-05" db="EMBL/GenBank/DDBJ databases">
        <title>Comparison of genome.</title>
        <authorList>
            <person name="Zheng Z."/>
            <person name="Sun M."/>
        </authorList>
    </citation>
    <scope>NUCLEOTIDE SEQUENCE [LARGE SCALE GENOMIC DNA]</scope>
    <source>
        <strain evidence="2 3">G25-74</strain>
    </source>
</reference>
<evidence type="ECO:0000256" key="1">
    <source>
        <dbReference type="SAM" id="Coils"/>
    </source>
</evidence>
<name>A0A177ZQR5_9BACI</name>
<dbReference type="EMBL" id="LDJR01000052">
    <property type="protein sequence ID" value="OAK70084.1"/>
    <property type="molecule type" value="Genomic_DNA"/>
</dbReference>
<dbReference type="STRING" id="217031.ABB05_12955"/>
<feature type="coiled-coil region" evidence="1">
    <location>
        <begin position="26"/>
        <end position="53"/>
    </location>
</feature>
<sequence length="113" mass="13129">MDIIKGIKDVAEVVRKADNIGLYAQILDLQKEALELVEENSKLKRRIELFQDNKHIQENLIVSDNRYFLNLNEKEDGPFCTACWDSESKLIRLHEDNYGQGVIVHRCPICTKK</sequence>
<dbReference type="PATRIC" id="fig|217031.6.peg.2791"/>
<evidence type="ECO:0000313" key="2">
    <source>
        <dbReference type="EMBL" id="OAK70084.1"/>
    </source>
</evidence>
<evidence type="ECO:0000313" key="3">
    <source>
        <dbReference type="Proteomes" id="UP000077881"/>
    </source>
</evidence>
<dbReference type="RefSeq" id="WP_064468277.1">
    <property type="nucleotide sequence ID" value="NZ_LDJR01000052.1"/>
</dbReference>
<dbReference type="Proteomes" id="UP000077881">
    <property type="component" value="Unassembled WGS sequence"/>
</dbReference>
<proteinExistence type="predicted"/>
<keyword evidence="1" id="KW-0175">Coiled coil</keyword>